<sequence length="142" mass="15643">MKFNPSRRNILIGGGTAAIAAASGASWVLLADEHQALLDYFKRSLPGVRIDEASAAECIHEFLGRWSWKQRRAATVAWQTFGVETMGTMSDKFELAARRALTMYLTNSNFFEVADPRAKTIVYVSRPSGTACTNPFANLDPP</sequence>
<dbReference type="EMBL" id="JAGILA010000001">
    <property type="protein sequence ID" value="MBP2234736.1"/>
    <property type="molecule type" value="Genomic_DNA"/>
</dbReference>
<keyword evidence="2" id="KW-1185">Reference proteome</keyword>
<reference evidence="1 2" key="1">
    <citation type="submission" date="2021-03" db="EMBL/GenBank/DDBJ databases">
        <title>Genomic Encyclopedia of Type Strains, Phase IV (KMG-IV): sequencing the most valuable type-strain genomes for metagenomic binning, comparative biology and taxonomic classification.</title>
        <authorList>
            <person name="Goeker M."/>
        </authorList>
    </citation>
    <scope>NUCLEOTIDE SEQUENCE [LARGE SCALE GENOMIC DNA]</scope>
    <source>
        <strain evidence="1 2">DSM 13372</strain>
    </source>
</reference>
<dbReference type="PROSITE" id="PS51318">
    <property type="entry name" value="TAT"/>
    <property type="match status" value="1"/>
</dbReference>
<evidence type="ECO:0008006" key="3">
    <source>
        <dbReference type="Google" id="ProtNLM"/>
    </source>
</evidence>
<accession>A0ABS4QVS2</accession>
<gene>
    <name evidence="1" type="ORF">J2Z31_001226</name>
</gene>
<organism evidence="1 2">
    <name type="scientific">Sinorhizobium kostiense</name>
    <dbReference type="NCBI Taxonomy" id="76747"/>
    <lineage>
        <taxon>Bacteria</taxon>
        <taxon>Pseudomonadati</taxon>
        <taxon>Pseudomonadota</taxon>
        <taxon>Alphaproteobacteria</taxon>
        <taxon>Hyphomicrobiales</taxon>
        <taxon>Rhizobiaceae</taxon>
        <taxon>Sinorhizobium/Ensifer group</taxon>
        <taxon>Sinorhizobium</taxon>
    </lineage>
</organism>
<proteinExistence type="predicted"/>
<dbReference type="RefSeq" id="WP_209600938.1">
    <property type="nucleotide sequence ID" value="NZ_JAGILA010000001.1"/>
</dbReference>
<name>A0ABS4QVS2_9HYPH</name>
<evidence type="ECO:0000313" key="2">
    <source>
        <dbReference type="Proteomes" id="UP000730739"/>
    </source>
</evidence>
<dbReference type="Proteomes" id="UP000730739">
    <property type="component" value="Unassembled WGS sequence"/>
</dbReference>
<evidence type="ECO:0000313" key="1">
    <source>
        <dbReference type="EMBL" id="MBP2234736.1"/>
    </source>
</evidence>
<comment type="caution">
    <text evidence="1">The sequence shown here is derived from an EMBL/GenBank/DDBJ whole genome shotgun (WGS) entry which is preliminary data.</text>
</comment>
<dbReference type="InterPro" id="IPR006311">
    <property type="entry name" value="TAT_signal"/>
</dbReference>
<protein>
    <recommendedName>
        <fullName evidence="3">Tat pathway signal protein</fullName>
    </recommendedName>
</protein>